<evidence type="ECO:0000313" key="5">
    <source>
        <dbReference type="Proteomes" id="UP001470230"/>
    </source>
</evidence>
<dbReference type="Gene3D" id="1.25.40.20">
    <property type="entry name" value="Ankyrin repeat-containing domain"/>
    <property type="match status" value="4"/>
</dbReference>
<comment type="caution">
    <text evidence="4">The sequence shown here is derived from an EMBL/GenBank/DDBJ whole genome shotgun (WGS) entry which is preliminary data.</text>
</comment>
<dbReference type="InterPro" id="IPR002110">
    <property type="entry name" value="Ankyrin_rpt"/>
</dbReference>
<accession>A0ABR2KHB2</accession>
<keyword evidence="1" id="KW-0677">Repeat</keyword>
<organism evidence="4 5">
    <name type="scientific">Tritrichomonas musculus</name>
    <dbReference type="NCBI Taxonomy" id="1915356"/>
    <lineage>
        <taxon>Eukaryota</taxon>
        <taxon>Metamonada</taxon>
        <taxon>Parabasalia</taxon>
        <taxon>Tritrichomonadida</taxon>
        <taxon>Tritrichomonadidae</taxon>
        <taxon>Tritrichomonas</taxon>
    </lineage>
</organism>
<dbReference type="SUPFAM" id="SSF48403">
    <property type="entry name" value="Ankyrin repeat"/>
    <property type="match status" value="2"/>
</dbReference>
<dbReference type="SMART" id="SM00248">
    <property type="entry name" value="ANK"/>
    <property type="match status" value="8"/>
</dbReference>
<evidence type="ECO:0000256" key="2">
    <source>
        <dbReference type="ARBA" id="ARBA00023043"/>
    </source>
</evidence>
<proteinExistence type="predicted"/>
<dbReference type="Pfam" id="PF11929">
    <property type="entry name" value="DUF3447"/>
    <property type="match status" value="1"/>
</dbReference>
<sequence>MSVNQIKKDYEKFENFDLLTFPSFGSYSITFISKDLVDPIICFLRSNPTSGGTFKIKINDESYDISSSCFPNVKSDIVIQINDDDTILQDLDLLTPLFQGKEFCICLQNLDLFQLISKYIGDDELLRVYNYANDFFDQSKKLLDLCELEEEIFNLNLDYFTDFIENEAEKTEKQNKKIDKNYTARFLYELGWSNTSNSPQIAKFAKDLCDIMDSEDIIQEKNDKSLRDTISEYFLLRLTMHKDFELDLFSSKSQHRFYLYRQFYDNGLIDKDELLEVIFSLDNYRGLMWFLDILPKHMEQLMRDLIQEVGISYLEKTIPYIDELSANNFEKFKQIISQPETENNSYTKVIRNDDVDQLQKILSHLKCGNNSNNIKVGTLTFEVAEFLNNTRLINYAAFFGSVKCFKYLLMNGSEIQSQTVEFAIYGQNTEIIRIIEQNHRINSESIVTSVITNKNNIFDWLLDNGKTLDSKLCTTCTKQSVRYCNFHAFLNLYSRNTNWTDLKKDSIKYGNYELYKFLTMISNENSDNKVKIFDYPTYSAIKNSKYPMKNFSTSLESYQIDNSFELFQMFIKDKHSQIPNLNEWFSSSIKNKNYFLIKYLSLYHDFSDYINQHPSGFLRNEVVDRNCPSILYLILQNDKVDINVTPQNRQGTAFTLATWESYIACTRILYNRGGVDINAIGNIGETPLTGAIMSNKPSVVSLLVSFDDIEINKPNSRGLTPFQISCQVSSRYQSLIILLKKNDLEFEMEEMQEQFERAFLSNQVDLMKAIYYHPRTNINQLNLESICQFKDLKGVNLHTICALSELMENKKDSFMKLVRRVSDPILYISLSNSEKFSDILYEEELYPLHYAIKAKKTETIDYLLQYPQIDVNSVNPKKKITPLIQAIISEDVDIDIFNRFLSCDRLDFNFNESIVGGESNFLNLFIQSKKYRELNSYMKKKIKSIDMISDDFFVFLVDNHLYDYVMMIIESGYRSELINYAFISSIKNPTKNKYLQRILIEYHEDNNEQNSRSLFDFLIDLESKNEISLNLNYKNFNDNGKTALMESIDSDRPELFDTLIKMKGNDINTKDYNDSSAYDYAESQLIHTGKEHYLKLIMNGQKIDLLQSSFNDKNLTRIDLIIDSKNDKIFNFILSNFDKEQLSKTCQKVDLSLISKNIAFFRSSTLLLFIEIASDRILETVNDDCSFIYHFLRFYLINGYDEIINFRNTEYLEKFIKMGFDINSADKNGDTLCMCAIKNQKFEGFLTFLLIEGLDLKIKNKENKDAAQIAKELDHDSVAKIIEKMIHDEKIYN</sequence>
<keyword evidence="2" id="KW-0040">ANK repeat</keyword>
<protein>
    <recommendedName>
        <fullName evidence="3">DUF3447 domain-containing protein</fullName>
    </recommendedName>
</protein>
<gene>
    <name evidence="4" type="ORF">M9Y10_035296</name>
</gene>
<dbReference type="InterPro" id="IPR036770">
    <property type="entry name" value="Ankyrin_rpt-contain_sf"/>
</dbReference>
<keyword evidence="5" id="KW-1185">Reference proteome</keyword>
<name>A0ABR2KHB2_9EUKA</name>
<dbReference type="PANTHER" id="PTHR24198">
    <property type="entry name" value="ANKYRIN REPEAT AND PROTEIN KINASE DOMAIN-CONTAINING PROTEIN"/>
    <property type="match status" value="1"/>
</dbReference>
<feature type="domain" description="DUF3447" evidence="3">
    <location>
        <begin position="413"/>
        <end position="490"/>
    </location>
</feature>
<dbReference type="PANTHER" id="PTHR24198:SF165">
    <property type="entry name" value="ANKYRIN REPEAT-CONTAINING PROTEIN-RELATED"/>
    <property type="match status" value="1"/>
</dbReference>
<evidence type="ECO:0000256" key="1">
    <source>
        <dbReference type="ARBA" id="ARBA00022737"/>
    </source>
</evidence>
<evidence type="ECO:0000259" key="3">
    <source>
        <dbReference type="Pfam" id="PF11929"/>
    </source>
</evidence>
<evidence type="ECO:0000313" key="4">
    <source>
        <dbReference type="EMBL" id="KAK8890519.1"/>
    </source>
</evidence>
<reference evidence="4 5" key="1">
    <citation type="submission" date="2024-04" db="EMBL/GenBank/DDBJ databases">
        <title>Tritrichomonas musculus Genome.</title>
        <authorList>
            <person name="Alves-Ferreira E."/>
            <person name="Grigg M."/>
            <person name="Lorenzi H."/>
            <person name="Galac M."/>
        </authorList>
    </citation>
    <scope>NUCLEOTIDE SEQUENCE [LARGE SCALE GENOMIC DNA]</scope>
    <source>
        <strain evidence="4 5">EAF2021</strain>
    </source>
</reference>
<dbReference type="InterPro" id="IPR020683">
    <property type="entry name" value="DUF3447"/>
</dbReference>
<dbReference type="EMBL" id="JAPFFF010000005">
    <property type="protein sequence ID" value="KAK8890519.1"/>
    <property type="molecule type" value="Genomic_DNA"/>
</dbReference>
<dbReference type="Proteomes" id="UP001470230">
    <property type="component" value="Unassembled WGS sequence"/>
</dbReference>